<dbReference type="AlphaFoldDB" id="A0A6L5XE36"/>
<keyword evidence="1" id="KW-0805">Transcription regulation</keyword>
<dbReference type="EMBL" id="VULT01000009">
    <property type="protein sequence ID" value="MSS17476.1"/>
    <property type="molecule type" value="Genomic_DNA"/>
</dbReference>
<dbReference type="Pfam" id="PF13412">
    <property type="entry name" value="HTH_24"/>
    <property type="match status" value="1"/>
</dbReference>
<dbReference type="InterPro" id="IPR011008">
    <property type="entry name" value="Dimeric_a/b-barrel"/>
</dbReference>
<dbReference type="InterPro" id="IPR011991">
    <property type="entry name" value="ArsR-like_HTH"/>
</dbReference>
<dbReference type="Gene3D" id="3.30.70.920">
    <property type="match status" value="1"/>
</dbReference>
<proteinExistence type="predicted"/>
<dbReference type="InterPro" id="IPR000485">
    <property type="entry name" value="AsnC-type_HTH_dom"/>
</dbReference>
<dbReference type="PANTHER" id="PTHR30154:SF34">
    <property type="entry name" value="TRANSCRIPTIONAL REGULATOR AZLB"/>
    <property type="match status" value="1"/>
</dbReference>
<evidence type="ECO:0000256" key="3">
    <source>
        <dbReference type="ARBA" id="ARBA00023163"/>
    </source>
</evidence>
<organism evidence="5 6">
    <name type="scientific">Sodaliphilus pleomorphus</name>
    <dbReference type="NCBI Taxonomy" id="2606626"/>
    <lineage>
        <taxon>Bacteria</taxon>
        <taxon>Pseudomonadati</taxon>
        <taxon>Bacteroidota</taxon>
        <taxon>Bacteroidia</taxon>
        <taxon>Bacteroidales</taxon>
        <taxon>Muribaculaceae</taxon>
        <taxon>Sodaliphilus</taxon>
    </lineage>
</organism>
<keyword evidence="3" id="KW-0804">Transcription</keyword>
<feature type="domain" description="HTH asnC-type" evidence="4">
    <location>
        <begin position="5"/>
        <end position="66"/>
    </location>
</feature>
<dbReference type="SUPFAM" id="SSF46785">
    <property type="entry name" value="Winged helix' DNA-binding domain"/>
    <property type="match status" value="1"/>
</dbReference>
<reference evidence="5 6" key="1">
    <citation type="submission" date="2019-08" db="EMBL/GenBank/DDBJ databases">
        <title>In-depth cultivation of the pig gut microbiome towards novel bacterial diversity and tailored functional studies.</title>
        <authorList>
            <person name="Wylensek D."/>
            <person name="Hitch T.C.A."/>
            <person name="Clavel T."/>
        </authorList>
    </citation>
    <scope>NUCLEOTIDE SEQUENCE [LARGE SCALE GENOMIC DNA]</scope>
    <source>
        <strain evidence="5 6">Oil-RF-744-WCA-WT-10</strain>
    </source>
</reference>
<dbReference type="GO" id="GO:0043200">
    <property type="term" value="P:response to amino acid"/>
    <property type="evidence" value="ECO:0007669"/>
    <property type="project" value="TreeGrafter"/>
</dbReference>
<evidence type="ECO:0000313" key="6">
    <source>
        <dbReference type="Proteomes" id="UP000483362"/>
    </source>
</evidence>
<evidence type="ECO:0000256" key="1">
    <source>
        <dbReference type="ARBA" id="ARBA00023015"/>
    </source>
</evidence>
<comment type="caution">
    <text evidence="5">The sequence shown here is derived from an EMBL/GenBank/DDBJ whole genome shotgun (WGS) entry which is preliminary data.</text>
</comment>
<dbReference type="PANTHER" id="PTHR30154">
    <property type="entry name" value="LEUCINE-RESPONSIVE REGULATORY PROTEIN"/>
    <property type="match status" value="1"/>
</dbReference>
<evidence type="ECO:0000256" key="2">
    <source>
        <dbReference type="ARBA" id="ARBA00023125"/>
    </source>
</evidence>
<dbReference type="PRINTS" id="PR00033">
    <property type="entry name" value="HTHASNC"/>
</dbReference>
<protein>
    <submittedName>
        <fullName evidence="5">Lrp/AsnC family transcriptional regulator</fullName>
    </submittedName>
</protein>
<accession>A0A6L5XE36</accession>
<dbReference type="PROSITE" id="PS50956">
    <property type="entry name" value="HTH_ASNC_2"/>
    <property type="match status" value="1"/>
</dbReference>
<dbReference type="Gene3D" id="1.10.10.10">
    <property type="entry name" value="Winged helix-like DNA-binding domain superfamily/Winged helix DNA-binding domain"/>
    <property type="match status" value="1"/>
</dbReference>
<dbReference type="Proteomes" id="UP000483362">
    <property type="component" value="Unassembled WGS sequence"/>
</dbReference>
<dbReference type="CDD" id="cd00090">
    <property type="entry name" value="HTH_ARSR"/>
    <property type="match status" value="1"/>
</dbReference>
<name>A0A6L5XE36_9BACT</name>
<dbReference type="SUPFAM" id="SSF54909">
    <property type="entry name" value="Dimeric alpha+beta barrel"/>
    <property type="match status" value="1"/>
</dbReference>
<dbReference type="SMART" id="SM00344">
    <property type="entry name" value="HTH_ASNC"/>
    <property type="match status" value="1"/>
</dbReference>
<sequence length="156" mass="17804">MIDKLDAIDIKILKELQHNSKLTTKELAEAVHLSASPTFERQKRLEREGYIKKYVAVVDPDMVGNGMIVLCNIRLKQHGKEYAQEFVDAMKGMEEVTECYNTSGDFDFIIKVYVRDMHHYQDFVLNRLGEMKSIGSVHSVFVIGTVKDTHSVPVAQ</sequence>
<dbReference type="GO" id="GO:0006355">
    <property type="term" value="P:regulation of DNA-templated transcription"/>
    <property type="evidence" value="ECO:0007669"/>
    <property type="project" value="UniProtKB-ARBA"/>
</dbReference>
<dbReference type="GO" id="GO:0043565">
    <property type="term" value="F:sequence-specific DNA binding"/>
    <property type="evidence" value="ECO:0007669"/>
    <property type="project" value="InterPro"/>
</dbReference>
<keyword evidence="6" id="KW-1185">Reference proteome</keyword>
<dbReference type="InterPro" id="IPR019887">
    <property type="entry name" value="Tscrpt_reg_AsnC/Lrp_C"/>
</dbReference>
<dbReference type="GO" id="GO:0005829">
    <property type="term" value="C:cytosol"/>
    <property type="evidence" value="ECO:0007669"/>
    <property type="project" value="TreeGrafter"/>
</dbReference>
<keyword evidence="2" id="KW-0238">DNA-binding</keyword>
<dbReference type="InterPro" id="IPR036390">
    <property type="entry name" value="WH_DNA-bd_sf"/>
</dbReference>
<evidence type="ECO:0000259" key="4">
    <source>
        <dbReference type="PROSITE" id="PS50956"/>
    </source>
</evidence>
<dbReference type="InterPro" id="IPR019888">
    <property type="entry name" value="Tscrpt_reg_AsnC-like"/>
</dbReference>
<dbReference type="InterPro" id="IPR036388">
    <property type="entry name" value="WH-like_DNA-bd_sf"/>
</dbReference>
<evidence type="ECO:0000313" key="5">
    <source>
        <dbReference type="EMBL" id="MSS17476.1"/>
    </source>
</evidence>
<dbReference type="Pfam" id="PF01037">
    <property type="entry name" value="AsnC_trans_reg"/>
    <property type="match status" value="1"/>
</dbReference>
<gene>
    <name evidence="5" type="ORF">FYJ29_06870</name>
</gene>
<dbReference type="RefSeq" id="WP_154328682.1">
    <property type="nucleotide sequence ID" value="NZ_CP045696.1"/>
</dbReference>